<gene>
    <name evidence="1" type="ORF">LCGC14_1392170</name>
</gene>
<dbReference type="AlphaFoldDB" id="A0A0F9KKD7"/>
<sequence length="230" mass="24244">MLMALSLATSDETLNLTTAAHWIGGSSLQGTSDYGFVYIDASGNILMHTNAPDESDTSGNTTGILRYNDIGGATDFRCIGWFFMNSTGAGELFSYEVSNLKDGDVHNSVVRTDSTQDTVDDTAYALNSSSTGDLSNTQVHFYSSGRGIVEITCHVFASTSGASNIMGLKLHDGSFIANSEDGARNVSDGTGMTAHHAESYAQGEVTFEAAAIVSGSTATIEEKTMIIKES</sequence>
<proteinExistence type="predicted"/>
<accession>A0A0F9KKD7</accession>
<organism evidence="1">
    <name type="scientific">marine sediment metagenome</name>
    <dbReference type="NCBI Taxonomy" id="412755"/>
    <lineage>
        <taxon>unclassified sequences</taxon>
        <taxon>metagenomes</taxon>
        <taxon>ecological metagenomes</taxon>
    </lineage>
</organism>
<name>A0A0F9KKD7_9ZZZZ</name>
<comment type="caution">
    <text evidence="1">The sequence shown here is derived from an EMBL/GenBank/DDBJ whole genome shotgun (WGS) entry which is preliminary data.</text>
</comment>
<reference evidence="1" key="1">
    <citation type="journal article" date="2015" name="Nature">
        <title>Complex archaea that bridge the gap between prokaryotes and eukaryotes.</title>
        <authorList>
            <person name="Spang A."/>
            <person name="Saw J.H."/>
            <person name="Jorgensen S.L."/>
            <person name="Zaremba-Niedzwiedzka K."/>
            <person name="Martijn J."/>
            <person name="Lind A.E."/>
            <person name="van Eijk R."/>
            <person name="Schleper C."/>
            <person name="Guy L."/>
            <person name="Ettema T.J."/>
        </authorList>
    </citation>
    <scope>NUCLEOTIDE SEQUENCE</scope>
</reference>
<dbReference type="EMBL" id="LAZR01009011">
    <property type="protein sequence ID" value="KKM75241.1"/>
    <property type="molecule type" value="Genomic_DNA"/>
</dbReference>
<evidence type="ECO:0000313" key="1">
    <source>
        <dbReference type="EMBL" id="KKM75241.1"/>
    </source>
</evidence>
<protein>
    <submittedName>
        <fullName evidence="1">Uncharacterized protein</fullName>
    </submittedName>
</protein>